<dbReference type="CDD" id="cd02980">
    <property type="entry name" value="TRX_Fd_family"/>
    <property type="match status" value="1"/>
</dbReference>
<sequence length="136" mass="14363">MADKDMLPNDAMSDAATRPTVTVCTSCRSKTVGEDGRSSATGAGLTEALHAAEDGSVEVREVSCLGNCNRGPTAVLQHPGRWTYIFGEIDPTVAGPELMQAARMLKDSADGLLPWQGRPASLKRGLIARVPPLDTK</sequence>
<proteinExistence type="predicted"/>
<dbReference type="EMBL" id="JBHUIP010000012">
    <property type="protein sequence ID" value="MFD2263915.1"/>
    <property type="molecule type" value="Genomic_DNA"/>
</dbReference>
<gene>
    <name evidence="1" type="ORF">ACFSM5_13520</name>
</gene>
<dbReference type="Gene3D" id="3.40.30.10">
    <property type="entry name" value="Glutaredoxin"/>
    <property type="match status" value="1"/>
</dbReference>
<dbReference type="RefSeq" id="WP_379876957.1">
    <property type="nucleotide sequence ID" value="NZ_JBHUIP010000012.1"/>
</dbReference>
<evidence type="ECO:0000313" key="2">
    <source>
        <dbReference type="Proteomes" id="UP001597295"/>
    </source>
</evidence>
<protein>
    <submittedName>
        <fullName evidence="1">DUF1636 family protein</fullName>
    </submittedName>
</protein>
<dbReference type="Proteomes" id="UP001597295">
    <property type="component" value="Unassembled WGS sequence"/>
</dbReference>
<accession>A0ABW5DSW3</accession>
<evidence type="ECO:0000313" key="1">
    <source>
        <dbReference type="EMBL" id="MFD2263915.1"/>
    </source>
</evidence>
<dbReference type="SUPFAM" id="SSF52833">
    <property type="entry name" value="Thioredoxin-like"/>
    <property type="match status" value="1"/>
</dbReference>
<dbReference type="InterPro" id="IPR012863">
    <property type="entry name" value="DUF1636"/>
</dbReference>
<organism evidence="1 2">
    <name type="scientific">Lacibacterium aquatile</name>
    <dbReference type="NCBI Taxonomy" id="1168082"/>
    <lineage>
        <taxon>Bacteria</taxon>
        <taxon>Pseudomonadati</taxon>
        <taxon>Pseudomonadota</taxon>
        <taxon>Alphaproteobacteria</taxon>
        <taxon>Rhodospirillales</taxon>
        <taxon>Rhodospirillaceae</taxon>
    </lineage>
</organism>
<dbReference type="Pfam" id="PF07845">
    <property type="entry name" value="DUF1636"/>
    <property type="match status" value="1"/>
</dbReference>
<comment type="caution">
    <text evidence="1">The sequence shown here is derived from an EMBL/GenBank/DDBJ whole genome shotgun (WGS) entry which is preliminary data.</text>
</comment>
<reference evidence="2" key="1">
    <citation type="journal article" date="2019" name="Int. J. Syst. Evol. Microbiol.">
        <title>The Global Catalogue of Microorganisms (GCM) 10K type strain sequencing project: providing services to taxonomists for standard genome sequencing and annotation.</title>
        <authorList>
            <consortium name="The Broad Institute Genomics Platform"/>
            <consortium name="The Broad Institute Genome Sequencing Center for Infectious Disease"/>
            <person name="Wu L."/>
            <person name="Ma J."/>
        </authorList>
    </citation>
    <scope>NUCLEOTIDE SEQUENCE [LARGE SCALE GENOMIC DNA]</scope>
    <source>
        <strain evidence="2">CGMCC 1.19062</strain>
    </source>
</reference>
<keyword evidence="2" id="KW-1185">Reference proteome</keyword>
<name>A0ABW5DSW3_9PROT</name>
<dbReference type="InterPro" id="IPR036249">
    <property type="entry name" value="Thioredoxin-like_sf"/>
</dbReference>